<keyword evidence="1" id="KW-0812">Transmembrane</keyword>
<dbReference type="Pfam" id="PF14897">
    <property type="entry name" value="EpsG"/>
    <property type="match status" value="1"/>
</dbReference>
<dbReference type="OrthoDB" id="949885at2"/>
<keyword evidence="1" id="KW-1133">Transmembrane helix</keyword>
<dbReference type="EMBL" id="CP022387">
    <property type="protein sequence ID" value="ATA89052.1"/>
    <property type="molecule type" value="Genomic_DNA"/>
</dbReference>
<dbReference type="RefSeq" id="WP_095895377.1">
    <property type="nucleotide sequence ID" value="NZ_CP022387.1"/>
</dbReference>
<evidence type="ECO:0000313" key="3">
    <source>
        <dbReference type="Proteomes" id="UP000217348"/>
    </source>
</evidence>
<feature type="transmembrane region" description="Helical" evidence="1">
    <location>
        <begin position="151"/>
        <end position="176"/>
    </location>
</feature>
<name>A0A250FV68_9FLAO</name>
<reference evidence="3" key="1">
    <citation type="submission" date="2017-06" db="EMBL/GenBank/DDBJ databases">
        <title>Capnocytophaga spp. assemblies.</title>
        <authorList>
            <person name="Gulvik C.A."/>
        </authorList>
    </citation>
    <scope>NUCLEOTIDE SEQUENCE [LARGE SCALE GENOMIC DNA]</scope>
    <source>
        <strain evidence="3">H2177</strain>
    </source>
</reference>
<dbReference type="InterPro" id="IPR049458">
    <property type="entry name" value="EpsG-like"/>
</dbReference>
<evidence type="ECO:0000256" key="1">
    <source>
        <dbReference type="SAM" id="Phobius"/>
    </source>
</evidence>
<feature type="transmembrane region" description="Helical" evidence="1">
    <location>
        <begin position="229"/>
        <end position="246"/>
    </location>
</feature>
<evidence type="ECO:0008006" key="4">
    <source>
        <dbReference type="Google" id="ProtNLM"/>
    </source>
</evidence>
<proteinExistence type="predicted"/>
<sequence>MIFYITYYIFIGLILTYGYITRNKFFNYVALLFIILVSGLRYEVGYDYFNYVSFFKGRGTDSMEPLSKLAIFTLSQLFNNPLSMFFFFSLATLSITYIAIEKFTTSPRMALMIYLLIPGLYLNSFSILRQSIAISVFFLALYYLFKNEKTKYFVLSMVAILFHYSAVFPFLLIFFGRKWLEKKYTLKFYLIGMLIAFILSYINVSKVLIGLTGKYAVYADLLVSKTFPLAKVLSLTIISTIIIWGLKHNSEKKITFLLNIYLIGVGINILFANFIPVTRMGYYFLIAQIILVPNIIFFMKKENLKIYTVFLFMIYYFGIQINALQVDEKSADVPRMIPYKNYLIK</sequence>
<keyword evidence="1" id="KW-0472">Membrane</keyword>
<accession>A0A250FV68</accession>
<feature type="transmembrane region" description="Helical" evidence="1">
    <location>
        <begin position="5"/>
        <end position="20"/>
    </location>
</feature>
<feature type="transmembrane region" description="Helical" evidence="1">
    <location>
        <begin position="112"/>
        <end position="145"/>
    </location>
</feature>
<gene>
    <name evidence="2" type="ORF">CGC58_04570</name>
</gene>
<feature type="transmembrane region" description="Helical" evidence="1">
    <location>
        <begin position="258"/>
        <end position="275"/>
    </location>
</feature>
<feature type="transmembrane region" description="Helical" evidence="1">
    <location>
        <begin position="306"/>
        <end position="326"/>
    </location>
</feature>
<dbReference type="KEGG" id="csto:CGC58_04570"/>
<feature type="transmembrane region" description="Helical" evidence="1">
    <location>
        <begin position="281"/>
        <end position="299"/>
    </location>
</feature>
<feature type="transmembrane region" description="Helical" evidence="1">
    <location>
        <begin position="188"/>
        <end position="209"/>
    </location>
</feature>
<dbReference type="Proteomes" id="UP000217348">
    <property type="component" value="Chromosome"/>
</dbReference>
<organism evidence="2 3">
    <name type="scientific">Capnocytophaga stomatis</name>
    <dbReference type="NCBI Taxonomy" id="1848904"/>
    <lineage>
        <taxon>Bacteria</taxon>
        <taxon>Pseudomonadati</taxon>
        <taxon>Bacteroidota</taxon>
        <taxon>Flavobacteriia</taxon>
        <taxon>Flavobacteriales</taxon>
        <taxon>Flavobacteriaceae</taxon>
        <taxon>Capnocytophaga</taxon>
    </lineage>
</organism>
<protein>
    <recommendedName>
        <fullName evidence="4">EpsG family protein</fullName>
    </recommendedName>
</protein>
<feature type="transmembrane region" description="Helical" evidence="1">
    <location>
        <begin position="25"/>
        <end position="42"/>
    </location>
</feature>
<feature type="transmembrane region" description="Helical" evidence="1">
    <location>
        <begin position="82"/>
        <end position="100"/>
    </location>
</feature>
<dbReference type="AlphaFoldDB" id="A0A250FV68"/>
<evidence type="ECO:0000313" key="2">
    <source>
        <dbReference type="EMBL" id="ATA89052.1"/>
    </source>
</evidence>